<accession>A0A365NZE7</accession>
<keyword evidence="1" id="KW-1133">Transmembrane helix</keyword>
<dbReference type="Pfam" id="PF18919">
    <property type="entry name" value="DUF5670"/>
    <property type="match status" value="1"/>
</dbReference>
<dbReference type="RefSeq" id="WP_113989789.1">
    <property type="nucleotide sequence ID" value="NZ_QLST01000016.1"/>
</dbReference>
<evidence type="ECO:0000313" key="3">
    <source>
        <dbReference type="Proteomes" id="UP000253319"/>
    </source>
</evidence>
<gene>
    <name evidence="2" type="ORF">DPN68_11475</name>
</gene>
<protein>
    <submittedName>
        <fullName evidence="2">Lmo0937 family membrane protein</fullName>
    </submittedName>
</protein>
<evidence type="ECO:0000313" key="2">
    <source>
        <dbReference type="EMBL" id="RBA27589.1"/>
    </source>
</evidence>
<dbReference type="AlphaFoldDB" id="A0A365NZE7"/>
<name>A0A365NZE7_9FLAO</name>
<dbReference type="EMBL" id="QLST01000016">
    <property type="protein sequence ID" value="RBA27589.1"/>
    <property type="molecule type" value="Genomic_DNA"/>
</dbReference>
<organism evidence="2 3">
    <name type="scientific">Flavobacterium tibetense</name>
    <dbReference type="NCBI Taxonomy" id="2233533"/>
    <lineage>
        <taxon>Bacteria</taxon>
        <taxon>Pseudomonadati</taxon>
        <taxon>Bacteroidota</taxon>
        <taxon>Flavobacteriia</taxon>
        <taxon>Flavobacteriales</taxon>
        <taxon>Flavobacteriaceae</taxon>
        <taxon>Flavobacterium</taxon>
    </lineage>
</organism>
<evidence type="ECO:0000256" key="1">
    <source>
        <dbReference type="SAM" id="Phobius"/>
    </source>
</evidence>
<proteinExistence type="predicted"/>
<sequence length="50" mass="5592">MSNLLYTIAVVLVILWAFGFFVYSAGSIIHILLVIAVIAILFRLIKGREI</sequence>
<dbReference type="InterPro" id="IPR043727">
    <property type="entry name" value="Lmo0937-like"/>
</dbReference>
<keyword evidence="1" id="KW-0472">Membrane</keyword>
<keyword evidence="3" id="KW-1185">Reference proteome</keyword>
<reference evidence="2 3" key="1">
    <citation type="submission" date="2018-06" db="EMBL/GenBank/DDBJ databases">
        <title>Flavobacterium tibetense sp. nov., isolated from a wetland YonghuCo on Tibetan Plateau.</title>
        <authorList>
            <person name="Xing P."/>
            <person name="Phurbu D."/>
            <person name="Lu H."/>
        </authorList>
    </citation>
    <scope>NUCLEOTIDE SEQUENCE [LARGE SCALE GENOMIC DNA]</scope>
    <source>
        <strain evidence="2 3">YH5</strain>
    </source>
</reference>
<dbReference type="Proteomes" id="UP000253319">
    <property type="component" value="Unassembled WGS sequence"/>
</dbReference>
<keyword evidence="1" id="KW-0812">Transmembrane</keyword>
<comment type="caution">
    <text evidence="2">The sequence shown here is derived from an EMBL/GenBank/DDBJ whole genome shotgun (WGS) entry which is preliminary data.</text>
</comment>
<feature type="transmembrane region" description="Helical" evidence="1">
    <location>
        <begin position="5"/>
        <end position="22"/>
    </location>
</feature>
<dbReference type="NCBIfam" id="NF033488">
    <property type="entry name" value="lmo0937_fam_TM"/>
    <property type="match status" value="1"/>
</dbReference>
<feature type="transmembrane region" description="Helical" evidence="1">
    <location>
        <begin position="28"/>
        <end position="45"/>
    </location>
</feature>